<feature type="compositionally biased region" description="Polar residues" evidence="1">
    <location>
        <begin position="206"/>
        <end position="218"/>
    </location>
</feature>
<name>A0A1I7TVI4_9PELO</name>
<keyword evidence="2" id="KW-1185">Reference proteome</keyword>
<evidence type="ECO:0000313" key="2">
    <source>
        <dbReference type="Proteomes" id="UP000095282"/>
    </source>
</evidence>
<evidence type="ECO:0000256" key="1">
    <source>
        <dbReference type="SAM" id="MobiDB-lite"/>
    </source>
</evidence>
<accession>A0A1I7TVI4</accession>
<dbReference type="GO" id="GO:0034472">
    <property type="term" value="P:snRNA 3'-end processing"/>
    <property type="evidence" value="ECO:0007669"/>
    <property type="project" value="TreeGrafter"/>
</dbReference>
<feature type="region of interest" description="Disordered" evidence="1">
    <location>
        <begin position="138"/>
        <end position="218"/>
    </location>
</feature>
<reference evidence="3" key="1">
    <citation type="submission" date="2016-11" db="UniProtKB">
        <authorList>
            <consortium name="WormBaseParasite"/>
        </authorList>
    </citation>
    <scope>IDENTIFICATION</scope>
</reference>
<evidence type="ECO:0000313" key="3">
    <source>
        <dbReference type="WBParaSite" id="Csp11.Scaffold629.g12206.t1"/>
    </source>
</evidence>
<dbReference type="eggNOG" id="KOG3768">
    <property type="taxonomic scope" value="Eukaryota"/>
</dbReference>
<dbReference type="InterPro" id="IPR051113">
    <property type="entry name" value="Integrator_subunit6"/>
</dbReference>
<dbReference type="PANTHER" id="PTHR12957:SF2">
    <property type="entry name" value="INTEGRATOR COMPLEX SUBUNIT 6"/>
    <property type="match status" value="1"/>
</dbReference>
<dbReference type="Proteomes" id="UP000095282">
    <property type="component" value="Unplaced"/>
</dbReference>
<proteinExistence type="predicted"/>
<dbReference type="AlphaFoldDB" id="A0A1I7TVI4"/>
<sequence>MRGKVISVVSFYKMMNHPLFIMLVSKNVGSGRRFDKFFHVRIQANLDMVFDPSKPTLLDMAKLGAKPRFNTLEELHNMPQKHMGEYEPYQAARIRHYGQPLRKIEEEKDRSQAFGNPYKLKYGGAGIDEVMDSAVIDSNSQQRRTGGDQRQFGMGGPPKRRRGPLGIDAFDQFRTRRSMRGSSIATSESPFSDVDDLSSELGDGEGTSSGRSGASTPVSEFGDLQLQEMDSDEQLHRNLEEVMGGGGRRGQGGEGAGDQQMDTDDVIVEKVVVKQTPQSGEILSKQEIMTRKIRIGSIVRQPANQGAFDEIMKLVTGITKETTGILIRHALRESQRFKSKLLTEKLQFQLSAG</sequence>
<feature type="compositionally biased region" description="Polar residues" evidence="1">
    <location>
        <begin position="180"/>
        <end position="190"/>
    </location>
</feature>
<dbReference type="GO" id="GO:0032039">
    <property type="term" value="C:integrator complex"/>
    <property type="evidence" value="ECO:0007669"/>
    <property type="project" value="TreeGrafter"/>
</dbReference>
<dbReference type="PANTHER" id="PTHR12957">
    <property type="entry name" value="DEAD/H BOX POLYPEPTIDE 26/DICE1-RELATED"/>
    <property type="match status" value="1"/>
</dbReference>
<protein>
    <submittedName>
        <fullName evidence="3">TAFII55_N domain-containing protein</fullName>
    </submittedName>
</protein>
<dbReference type="WBParaSite" id="Csp11.Scaffold629.g12206.t1">
    <property type="protein sequence ID" value="Csp11.Scaffold629.g12206.t1"/>
    <property type="gene ID" value="Csp11.Scaffold629.g12206"/>
</dbReference>
<dbReference type="STRING" id="1561998.A0A1I7TVI4"/>
<organism evidence="2 3">
    <name type="scientific">Caenorhabditis tropicalis</name>
    <dbReference type="NCBI Taxonomy" id="1561998"/>
    <lineage>
        <taxon>Eukaryota</taxon>
        <taxon>Metazoa</taxon>
        <taxon>Ecdysozoa</taxon>
        <taxon>Nematoda</taxon>
        <taxon>Chromadorea</taxon>
        <taxon>Rhabditida</taxon>
        <taxon>Rhabditina</taxon>
        <taxon>Rhabditomorpha</taxon>
        <taxon>Rhabditoidea</taxon>
        <taxon>Rhabditidae</taxon>
        <taxon>Peloderinae</taxon>
        <taxon>Caenorhabditis</taxon>
    </lineage>
</organism>